<dbReference type="EMBL" id="AP023099">
    <property type="protein sequence ID" value="BCE91666.1"/>
    <property type="molecule type" value="Genomic_DNA"/>
</dbReference>
<evidence type="ECO:0000313" key="2">
    <source>
        <dbReference type="EMBL" id="BCE48150.1"/>
    </source>
</evidence>
<proteinExistence type="predicted"/>
<evidence type="ECO:0008006" key="4">
    <source>
        <dbReference type="Google" id="ProtNLM"/>
    </source>
</evidence>
<feature type="region of interest" description="Disordered" evidence="1">
    <location>
        <begin position="1"/>
        <end position="30"/>
    </location>
</feature>
<sequence>MRKPKKLEDIPAWTPKPVQRRQLWQGPPQREMTRAEYFRPNTAVRSPVPSGEWWTPPEKSKGLRHFKFTSKGNSRGAAVVDDVSVESESGIERKCMLVLRARPDTLRLVEQTPRIEYVGADGEVHEHFFDLKVFKTCGRTVAFDVKPSALVAGSGIREQHILMAPQMSRRDADAILLMTERMFSYIDLFNAKEMRLAIKQDFYPEDDETVGRLIDRMKGPTPIADLVAKSRLAGYGFNAVVRAIAVGRLRMTETRMIDYPAVVAPVRTEA</sequence>
<evidence type="ECO:0000313" key="3">
    <source>
        <dbReference type="EMBL" id="BCE91666.1"/>
    </source>
</evidence>
<evidence type="ECO:0000256" key="1">
    <source>
        <dbReference type="SAM" id="MobiDB-lite"/>
    </source>
</evidence>
<organism evidence="2">
    <name type="scientific">Bradyrhizobium diazoefficiens</name>
    <dbReference type="NCBI Taxonomy" id="1355477"/>
    <lineage>
        <taxon>Bacteria</taxon>
        <taxon>Pseudomonadati</taxon>
        <taxon>Pseudomonadota</taxon>
        <taxon>Alphaproteobacteria</taxon>
        <taxon>Hyphomicrobiales</taxon>
        <taxon>Nitrobacteraceae</taxon>
        <taxon>Bradyrhizobium</taxon>
    </lineage>
</organism>
<dbReference type="EMBL" id="AP023094">
    <property type="protein sequence ID" value="BCE48150.1"/>
    <property type="molecule type" value="Genomic_DNA"/>
</dbReference>
<dbReference type="AlphaFoldDB" id="A0A809ZBM1"/>
<name>A0A809ZBM1_9BRAD</name>
<protein>
    <recommendedName>
        <fullName evidence="4">TnsA endonuclease N-terminal domain-containing protein</fullName>
    </recommendedName>
</protein>
<gene>
    <name evidence="3" type="ORF">XF10B_44640</name>
    <name evidence="2" type="ORF">XF4B_44990</name>
</gene>
<reference evidence="2" key="2">
    <citation type="submission" date="2020-05" db="EMBL/GenBank/DDBJ databases">
        <title>Complete genome sequence of Bradyrhizobium diazoefficiens XF4 isolated from soybean nodule.</title>
        <authorList>
            <person name="Noda R."/>
            <person name="Kakizaki K."/>
            <person name="Minamisawa K."/>
        </authorList>
    </citation>
    <scope>NUCLEOTIDE SEQUENCE</scope>
    <source>
        <strain evidence="2">XF4</strain>
    </source>
</reference>
<reference evidence="3" key="1">
    <citation type="submission" date="2020-05" db="EMBL/GenBank/DDBJ databases">
        <title>Complete genome sequence of Bradyrhizobium diazoefficiens XF10 isolated from soybean nodule.</title>
        <authorList>
            <person name="Noda R."/>
            <person name="Kakizaki K."/>
            <person name="Minamisawa K."/>
        </authorList>
    </citation>
    <scope>NUCLEOTIDE SEQUENCE</scope>
    <source>
        <strain evidence="3">XF10</strain>
    </source>
</reference>
<accession>A0A809ZBM1</accession>